<dbReference type="PANTHER" id="PTHR15666">
    <property type="entry name" value="COMM DOMAIN CONTAINING PROTEIN 5"/>
    <property type="match status" value="1"/>
</dbReference>
<feature type="domain" description="COMM" evidence="3">
    <location>
        <begin position="147"/>
        <end position="211"/>
    </location>
</feature>
<evidence type="ECO:0000256" key="1">
    <source>
        <dbReference type="ARBA" id="ARBA00016556"/>
    </source>
</evidence>
<dbReference type="Pfam" id="PF07258">
    <property type="entry name" value="COMM_domain"/>
    <property type="match status" value="1"/>
</dbReference>
<evidence type="ECO:0000256" key="2">
    <source>
        <dbReference type="ARBA" id="ARBA00093452"/>
    </source>
</evidence>
<dbReference type="InterPro" id="IPR037357">
    <property type="entry name" value="COMMD5"/>
</dbReference>
<dbReference type="Pfam" id="PF21672">
    <property type="entry name" value="COMM_HN"/>
    <property type="match status" value="1"/>
</dbReference>
<dbReference type="EMBL" id="JAZGQO010000022">
    <property type="protein sequence ID" value="KAK6165214.1"/>
    <property type="molecule type" value="Genomic_DNA"/>
</dbReference>
<dbReference type="PANTHER" id="PTHR15666:SF1">
    <property type="entry name" value="COMM DOMAIN-CONTAINING PROTEIN 5"/>
    <property type="match status" value="1"/>
</dbReference>
<accession>A0AAN8IXB8</accession>
<evidence type="ECO:0000313" key="5">
    <source>
        <dbReference type="EMBL" id="KAK6172183.1"/>
    </source>
</evidence>
<gene>
    <name evidence="5" type="ORF">SNE40_015901</name>
    <name evidence="4" type="ORF">SNE40_023566</name>
</gene>
<dbReference type="EMBL" id="JAZGQO010000011">
    <property type="protein sequence ID" value="KAK6172183.1"/>
    <property type="molecule type" value="Genomic_DNA"/>
</dbReference>
<comment type="caution">
    <text evidence="4">The sequence shown here is derived from an EMBL/GenBank/DDBJ whole genome shotgun (WGS) entry which is preliminary data.</text>
</comment>
<organism evidence="4 6">
    <name type="scientific">Patella caerulea</name>
    <name type="common">Rayed Mediterranean limpet</name>
    <dbReference type="NCBI Taxonomy" id="87958"/>
    <lineage>
        <taxon>Eukaryota</taxon>
        <taxon>Metazoa</taxon>
        <taxon>Spiralia</taxon>
        <taxon>Lophotrochozoa</taxon>
        <taxon>Mollusca</taxon>
        <taxon>Gastropoda</taxon>
        <taxon>Patellogastropoda</taxon>
        <taxon>Patelloidea</taxon>
        <taxon>Patellidae</taxon>
        <taxon>Patella</taxon>
    </lineage>
</organism>
<comment type="similarity">
    <text evidence="2">Belongs to the COMM domain-containing protein 5 family.</text>
</comment>
<evidence type="ECO:0000259" key="3">
    <source>
        <dbReference type="PROSITE" id="PS51269"/>
    </source>
</evidence>
<protein>
    <recommendedName>
        <fullName evidence="1">COMM domain-containing protein 5</fullName>
    </recommendedName>
</protein>
<keyword evidence="6" id="KW-1185">Reference proteome</keyword>
<dbReference type="Proteomes" id="UP001347796">
    <property type="component" value="Unassembled WGS sequence"/>
</dbReference>
<dbReference type="GO" id="GO:0005634">
    <property type="term" value="C:nucleus"/>
    <property type="evidence" value="ECO:0007669"/>
    <property type="project" value="TreeGrafter"/>
</dbReference>
<dbReference type="CDD" id="cd04753">
    <property type="entry name" value="Commd5_HCaRG"/>
    <property type="match status" value="1"/>
</dbReference>
<evidence type="ECO:0000313" key="4">
    <source>
        <dbReference type="EMBL" id="KAK6165214.1"/>
    </source>
</evidence>
<dbReference type="AlphaFoldDB" id="A0AAN8IXB8"/>
<dbReference type="PROSITE" id="PS51269">
    <property type="entry name" value="COMM"/>
    <property type="match status" value="1"/>
</dbReference>
<reference evidence="4 6" key="1">
    <citation type="submission" date="2024-01" db="EMBL/GenBank/DDBJ databases">
        <title>The genome of the rayed Mediterranean limpet Patella caerulea (Linnaeus, 1758).</title>
        <authorList>
            <person name="Anh-Thu Weber A."/>
            <person name="Halstead-Nussloch G."/>
        </authorList>
    </citation>
    <scope>NUCLEOTIDE SEQUENCE [LARGE SCALE GENOMIC DNA]</scope>
    <source>
        <strain evidence="4">AATW-2023a</strain>
        <tissue evidence="4">Whole specimen</tissue>
    </source>
</reference>
<name>A0AAN8IXB8_PATCE</name>
<proteinExistence type="inferred from homology"/>
<evidence type="ECO:0000313" key="6">
    <source>
        <dbReference type="Proteomes" id="UP001347796"/>
    </source>
</evidence>
<dbReference type="InterPro" id="IPR017920">
    <property type="entry name" value="COMM"/>
</dbReference>
<sequence>MSIIQVTGTGKSVAPDRTPFYGARVPSEIKSIIKPINKLDQDVFRKILKLIVASLEGNQVEYDDIKQLETNTLTEEILVLFFTGLTTLLKSALKHSASSLKQEMFKDDLVELQIPNIFHDDLTSVVFGSRRPKIDSHSNDSRPRFARLENLKWRVDVAISTSVLNRVLEPSVQMEMTLSDGSIKTFEVPTSKFHELRYNVAFILKEMEDLEKRSILKIKD</sequence>